<dbReference type="EMBL" id="QJJQ01000001">
    <property type="protein sequence ID" value="PXW90333.1"/>
    <property type="molecule type" value="Genomic_DNA"/>
</dbReference>
<dbReference type="RefSeq" id="WP_244916390.1">
    <property type="nucleotide sequence ID" value="NZ_JBHUHB010000001.1"/>
</dbReference>
<feature type="domain" description="HTH tetR-type" evidence="4">
    <location>
        <begin position="12"/>
        <end position="72"/>
    </location>
</feature>
<dbReference type="Gene3D" id="1.10.10.60">
    <property type="entry name" value="Homeodomain-like"/>
    <property type="match status" value="1"/>
</dbReference>
<keyword evidence="6" id="KW-1185">Reference proteome</keyword>
<dbReference type="PANTHER" id="PTHR43479:SF11">
    <property type="entry name" value="ACREF_ENVCD OPERON REPRESSOR-RELATED"/>
    <property type="match status" value="1"/>
</dbReference>
<reference evidence="5 6" key="1">
    <citation type="submission" date="2018-05" db="EMBL/GenBank/DDBJ databases">
        <title>Genomic Encyclopedia of Type Strains, Phase IV (KMG-IV): sequencing the most valuable type-strain genomes for metagenomic binning, comparative biology and taxonomic classification.</title>
        <authorList>
            <person name="Goeker M."/>
        </authorList>
    </citation>
    <scope>NUCLEOTIDE SEQUENCE [LARGE SCALE GENOMIC DNA]</scope>
    <source>
        <strain evidence="5 6">DSM 28556</strain>
    </source>
</reference>
<feature type="DNA-binding region" description="H-T-H motif" evidence="3">
    <location>
        <begin position="35"/>
        <end position="54"/>
    </location>
</feature>
<dbReference type="Pfam" id="PF00440">
    <property type="entry name" value="TetR_N"/>
    <property type="match status" value="1"/>
</dbReference>
<dbReference type="InterPro" id="IPR001647">
    <property type="entry name" value="HTH_TetR"/>
</dbReference>
<dbReference type="GO" id="GO:0003677">
    <property type="term" value="F:DNA binding"/>
    <property type="evidence" value="ECO:0007669"/>
    <property type="project" value="UniProtKB-UniRule"/>
</dbReference>
<dbReference type="InterPro" id="IPR036271">
    <property type="entry name" value="Tet_transcr_reg_TetR-rel_C_sf"/>
</dbReference>
<dbReference type="PANTHER" id="PTHR43479">
    <property type="entry name" value="ACREF/ENVCD OPERON REPRESSOR-RELATED"/>
    <property type="match status" value="1"/>
</dbReference>
<dbReference type="InterPro" id="IPR009057">
    <property type="entry name" value="Homeodomain-like_sf"/>
</dbReference>
<dbReference type="InterPro" id="IPR023772">
    <property type="entry name" value="DNA-bd_HTH_TetR-type_CS"/>
</dbReference>
<accession>A0A2V3W7H9</accession>
<protein>
    <submittedName>
        <fullName evidence="5">TetR family transcriptional regulator</fullName>
    </submittedName>
</protein>
<comment type="caution">
    <text evidence="5">The sequence shown here is derived from an EMBL/GenBank/DDBJ whole genome shotgun (WGS) entry which is preliminary data.</text>
</comment>
<keyword evidence="2 3" id="KW-0238">DNA-binding</keyword>
<dbReference type="InterPro" id="IPR050624">
    <property type="entry name" value="HTH-type_Tx_Regulator"/>
</dbReference>
<dbReference type="Proteomes" id="UP000247978">
    <property type="component" value="Unassembled WGS sequence"/>
</dbReference>
<dbReference type="SUPFAM" id="SSF46689">
    <property type="entry name" value="Homeodomain-like"/>
    <property type="match status" value="1"/>
</dbReference>
<evidence type="ECO:0000313" key="6">
    <source>
        <dbReference type="Proteomes" id="UP000247978"/>
    </source>
</evidence>
<evidence type="ECO:0000256" key="1">
    <source>
        <dbReference type="ARBA" id="ARBA00022491"/>
    </source>
</evidence>
<name>A0A2V3W7H9_9BACI</name>
<evidence type="ECO:0000259" key="4">
    <source>
        <dbReference type="PROSITE" id="PS50977"/>
    </source>
</evidence>
<evidence type="ECO:0000313" key="5">
    <source>
        <dbReference type="EMBL" id="PXW90333.1"/>
    </source>
</evidence>
<dbReference type="PRINTS" id="PR00455">
    <property type="entry name" value="HTHTETR"/>
</dbReference>
<dbReference type="PROSITE" id="PS50977">
    <property type="entry name" value="HTH_TETR_2"/>
    <property type="match status" value="1"/>
</dbReference>
<evidence type="ECO:0000256" key="2">
    <source>
        <dbReference type="ARBA" id="ARBA00023125"/>
    </source>
</evidence>
<proteinExistence type="predicted"/>
<evidence type="ECO:0000256" key="3">
    <source>
        <dbReference type="PROSITE-ProRule" id="PRU00335"/>
    </source>
</evidence>
<keyword evidence="1" id="KW-0678">Repressor</keyword>
<dbReference type="Gene3D" id="1.10.357.10">
    <property type="entry name" value="Tetracycline Repressor, domain 2"/>
    <property type="match status" value="1"/>
</dbReference>
<sequence>MEKIKTFNNLDKNKQTQILNAAMKEFAEKGYELASTNKIVQNANIGKGMLFYYFKSKQDLFYYLLNYSLDFVEMEYFKKVNTKTTDFIERTKQATKIKMEAYANHPDLFHFLGNIFIDQQTKLPVPIQEKFEKFSKLGYSLLYDNIDTSLFRSDLEVEKAFQLIQWAIDGYQNNLIAQLQGKNLTDVNFDPYWDEFFAYLDVLKKAFYKEALH</sequence>
<dbReference type="AlphaFoldDB" id="A0A2V3W7H9"/>
<gene>
    <name evidence="5" type="ORF">DFR56_101245</name>
</gene>
<dbReference type="SUPFAM" id="SSF48498">
    <property type="entry name" value="Tetracyclin repressor-like, C-terminal domain"/>
    <property type="match status" value="1"/>
</dbReference>
<dbReference type="PROSITE" id="PS01081">
    <property type="entry name" value="HTH_TETR_1"/>
    <property type="match status" value="1"/>
</dbReference>
<organism evidence="5 6">
    <name type="scientific">Pseudogracilibacillus auburnensis</name>
    <dbReference type="NCBI Taxonomy" id="1494959"/>
    <lineage>
        <taxon>Bacteria</taxon>
        <taxon>Bacillati</taxon>
        <taxon>Bacillota</taxon>
        <taxon>Bacilli</taxon>
        <taxon>Bacillales</taxon>
        <taxon>Bacillaceae</taxon>
        <taxon>Pseudogracilibacillus</taxon>
    </lineage>
</organism>